<dbReference type="PANTHER" id="PTHR11803">
    <property type="entry name" value="2-IMINOBUTANOATE/2-IMINOPROPANOATE DEAMINASE RIDA"/>
    <property type="match status" value="1"/>
</dbReference>
<protein>
    <submittedName>
        <fullName evidence="2">YjgF/YER057c/UK114 family (RidA)</fullName>
        <ecNumber evidence="2">3.5.99.10</ecNumber>
    </submittedName>
</protein>
<keyword evidence="2" id="KW-0378">Hydrolase</keyword>
<proteinExistence type="inferred from homology"/>
<dbReference type="RefSeq" id="WP_349641257.1">
    <property type="nucleotide sequence ID" value="NZ_CAWVOH010000001.1"/>
</dbReference>
<accession>A0ABM9N3H9</accession>
<dbReference type="CDD" id="cd00448">
    <property type="entry name" value="YjgF_YER057c_UK114_family"/>
    <property type="match status" value="1"/>
</dbReference>
<keyword evidence="3" id="KW-1185">Reference proteome</keyword>
<name>A0ABM9N3H9_9LACO</name>
<dbReference type="PROSITE" id="PS01094">
    <property type="entry name" value="UPF0076"/>
    <property type="match status" value="1"/>
</dbReference>
<evidence type="ECO:0000313" key="3">
    <source>
        <dbReference type="Proteomes" id="UP001314241"/>
    </source>
</evidence>
<dbReference type="InterPro" id="IPR035959">
    <property type="entry name" value="RutC-like_sf"/>
</dbReference>
<dbReference type="EMBL" id="CAWVOH010000001">
    <property type="protein sequence ID" value="CAK8053700.1"/>
    <property type="molecule type" value="Genomic_DNA"/>
</dbReference>
<comment type="similarity">
    <text evidence="1">Belongs to the RutC family.</text>
</comment>
<dbReference type="EC" id="3.5.99.10" evidence="2"/>
<dbReference type="InterPro" id="IPR019897">
    <property type="entry name" value="RidA_CS"/>
</dbReference>
<evidence type="ECO:0000313" key="2">
    <source>
        <dbReference type="EMBL" id="CAK8053700.1"/>
    </source>
</evidence>
<dbReference type="Proteomes" id="UP001314241">
    <property type="component" value="Unassembled WGS sequence"/>
</dbReference>
<dbReference type="Gene3D" id="3.30.1330.40">
    <property type="entry name" value="RutC-like"/>
    <property type="match status" value="1"/>
</dbReference>
<dbReference type="SUPFAM" id="SSF55298">
    <property type="entry name" value="YjgF-like"/>
    <property type="match status" value="1"/>
</dbReference>
<dbReference type="InterPro" id="IPR006175">
    <property type="entry name" value="YjgF/YER057c/UK114"/>
</dbReference>
<dbReference type="PANTHER" id="PTHR11803:SF39">
    <property type="entry name" value="2-IMINOBUTANOATE_2-IMINOPROPANOATE DEAMINASE"/>
    <property type="match status" value="1"/>
</dbReference>
<evidence type="ECO:0000256" key="1">
    <source>
        <dbReference type="ARBA" id="ARBA00010552"/>
    </source>
</evidence>
<dbReference type="InterPro" id="IPR006056">
    <property type="entry name" value="RidA"/>
</dbReference>
<dbReference type="NCBIfam" id="TIGR00004">
    <property type="entry name" value="Rid family detoxifying hydrolase"/>
    <property type="match status" value="1"/>
</dbReference>
<comment type="caution">
    <text evidence="2">The sequence shown here is derived from an EMBL/GenBank/DDBJ whole genome shotgun (WGS) entry which is preliminary data.</text>
</comment>
<sequence>MKKAYQTDAAPEALGPYSQAVQSGQTLYCSGQIGLDPKTKSLAPTLGQQAQQALKNVGAVLKSAGLTPDNVVKTTIFMTNVADFALVNLVYADFFAEVKTLPARSTVQVAALPAGALVEIEVQAEF</sequence>
<gene>
    <name evidence="2" type="ORF">R54876_GBNLAHCA_00257</name>
</gene>
<organism evidence="2 3">
    <name type="scientific">Eupransor demetentiae</name>
    <dbReference type="NCBI Taxonomy" id="3109584"/>
    <lineage>
        <taxon>Bacteria</taxon>
        <taxon>Bacillati</taxon>
        <taxon>Bacillota</taxon>
        <taxon>Bacilli</taxon>
        <taxon>Lactobacillales</taxon>
        <taxon>Lactobacillaceae</taxon>
        <taxon>Eupransor</taxon>
    </lineage>
</organism>
<reference evidence="2 3" key="1">
    <citation type="submission" date="2024-01" db="EMBL/GenBank/DDBJ databases">
        <authorList>
            <person name="Botero Cardona J."/>
        </authorList>
    </citation>
    <scope>NUCLEOTIDE SEQUENCE [LARGE SCALE GENOMIC DNA]</scope>
    <source>
        <strain evidence="2 3">LMG 33000</strain>
    </source>
</reference>
<dbReference type="GO" id="GO:0120241">
    <property type="term" value="F:2-iminobutanoate/2-iminopropanoate deaminase"/>
    <property type="evidence" value="ECO:0007669"/>
    <property type="project" value="UniProtKB-EC"/>
</dbReference>
<dbReference type="Pfam" id="PF01042">
    <property type="entry name" value="Ribonuc_L-PSP"/>
    <property type="match status" value="1"/>
</dbReference>